<keyword evidence="3 5" id="KW-1133">Transmembrane helix</keyword>
<protein>
    <submittedName>
        <fullName evidence="7">Mechanosensitive ion channel</fullName>
    </submittedName>
</protein>
<dbReference type="InterPro" id="IPR016846">
    <property type="entry name" value="cNMP-bd_ion_channel"/>
</dbReference>
<dbReference type="CDD" id="cd00038">
    <property type="entry name" value="CAP_ED"/>
    <property type="match status" value="1"/>
</dbReference>
<dbReference type="InterPro" id="IPR006685">
    <property type="entry name" value="MscS_channel_2nd"/>
</dbReference>
<sequence length="484" mass="52342">MNPPGGSWFYWAIGVAVGLPAGLIILTEWHHALVRRQSYLAGPVNLLRNYLLPLAALLALLVGATQVPTDNTWIRIIATLFAFTVLVLALSGLNATLFQGAPTGSWRKRLPGILVDVARLLLIGVGLALILSYIWGIRIGGLFTALGVGSLVVGLMLQNSVGQVVSGLFLLFERPFGIGDWLMVATTRGQVVEVNWRAVHIAKVGGLEIIPNSVLAGTSFTNLSRPDGPHDILIVTTFLSIDPPDRVCALLSRVASALPQLKPGVEPSTLAVGTATTWAGGATQYSTSVGLNSATDAFAAKSDFLRWIWYAARREGLHLDGAYDDFSTPERIEAALRDIVGPALRLTEADRQSLIPQARMVRYGADEAMQHLGEVPTRISFVVAGSIRLTATDDDGLVVTVGTLYEGSFLGLTTLTRQPSFTGAYALEEVTALELNREHIEELVTRRPALLQDFARIIDEYRNTVSQLGYREGAQRGRVSGRER</sequence>
<dbReference type="PIRSF" id="PIRSF026673">
    <property type="entry name" value="UCP026673_ion_chan"/>
    <property type="match status" value="1"/>
</dbReference>
<evidence type="ECO:0000256" key="2">
    <source>
        <dbReference type="ARBA" id="ARBA00022692"/>
    </source>
</evidence>
<feature type="transmembrane region" description="Helical" evidence="5">
    <location>
        <begin position="47"/>
        <end position="67"/>
    </location>
</feature>
<evidence type="ECO:0000256" key="3">
    <source>
        <dbReference type="ARBA" id="ARBA00022989"/>
    </source>
</evidence>
<evidence type="ECO:0000256" key="1">
    <source>
        <dbReference type="ARBA" id="ARBA00004370"/>
    </source>
</evidence>
<evidence type="ECO:0000313" key="8">
    <source>
        <dbReference type="Proteomes" id="UP000682202"/>
    </source>
</evidence>
<gene>
    <name evidence="7" type="ORF">F6B93_15305</name>
</gene>
<dbReference type="InterPro" id="IPR023408">
    <property type="entry name" value="MscS_beta-dom_sf"/>
</dbReference>
<dbReference type="InterPro" id="IPR000595">
    <property type="entry name" value="cNMP-bd_dom"/>
</dbReference>
<dbReference type="GO" id="GO:0016020">
    <property type="term" value="C:membrane"/>
    <property type="evidence" value="ECO:0007669"/>
    <property type="project" value="UniProtKB-SubCell"/>
</dbReference>
<keyword evidence="4 5" id="KW-0472">Membrane</keyword>
<dbReference type="Gene3D" id="1.10.287.1260">
    <property type="match status" value="1"/>
</dbReference>
<evidence type="ECO:0000256" key="5">
    <source>
        <dbReference type="SAM" id="Phobius"/>
    </source>
</evidence>
<reference evidence="7" key="1">
    <citation type="submission" date="2019-12" db="EMBL/GenBank/DDBJ databases">
        <title>Mycobacterium spongiae sp. nov.</title>
        <authorList>
            <person name="Stinear T."/>
        </authorList>
    </citation>
    <scope>NUCLEOTIDE SEQUENCE</scope>
    <source>
        <strain evidence="7">FSD4b-SM</strain>
    </source>
</reference>
<dbReference type="SMART" id="SM00100">
    <property type="entry name" value="cNMP"/>
    <property type="match status" value="1"/>
</dbReference>
<comment type="subcellular location">
    <subcellularLocation>
        <location evidence="1">Membrane</location>
    </subcellularLocation>
</comment>
<keyword evidence="2 5" id="KW-0812">Transmembrane</keyword>
<feature type="transmembrane region" description="Helical" evidence="5">
    <location>
        <begin position="73"/>
        <end position="97"/>
    </location>
</feature>
<dbReference type="KEGG" id="mspg:F6B93_15305"/>
<evidence type="ECO:0000259" key="6">
    <source>
        <dbReference type="PROSITE" id="PS50042"/>
    </source>
</evidence>
<dbReference type="Gene3D" id="2.30.30.60">
    <property type="match status" value="1"/>
</dbReference>
<dbReference type="InterPro" id="IPR018490">
    <property type="entry name" value="cNMP-bd_dom_sf"/>
</dbReference>
<dbReference type="PANTHER" id="PTHR30566">
    <property type="entry name" value="YNAI-RELATED MECHANOSENSITIVE ION CHANNEL"/>
    <property type="match status" value="1"/>
</dbReference>
<dbReference type="Proteomes" id="UP000682202">
    <property type="component" value="Chromosome"/>
</dbReference>
<dbReference type="Gene3D" id="2.60.120.10">
    <property type="entry name" value="Jelly Rolls"/>
    <property type="match status" value="1"/>
</dbReference>
<dbReference type="PROSITE" id="PS50042">
    <property type="entry name" value="CNMP_BINDING_3"/>
    <property type="match status" value="1"/>
</dbReference>
<feature type="transmembrane region" description="Helical" evidence="5">
    <location>
        <begin position="142"/>
        <end position="172"/>
    </location>
</feature>
<dbReference type="Pfam" id="PF00027">
    <property type="entry name" value="cNMP_binding"/>
    <property type="match status" value="1"/>
</dbReference>
<organism evidence="7 8">
    <name type="scientific">Mycobacterium spongiae</name>
    <dbReference type="NCBI Taxonomy" id="886343"/>
    <lineage>
        <taxon>Bacteria</taxon>
        <taxon>Bacillati</taxon>
        <taxon>Actinomycetota</taxon>
        <taxon>Actinomycetes</taxon>
        <taxon>Mycobacteriales</taxon>
        <taxon>Mycobacteriaceae</taxon>
        <taxon>Mycobacterium</taxon>
    </lineage>
</organism>
<feature type="transmembrane region" description="Helical" evidence="5">
    <location>
        <begin position="117"/>
        <end position="136"/>
    </location>
</feature>
<evidence type="ECO:0000256" key="4">
    <source>
        <dbReference type="ARBA" id="ARBA00023136"/>
    </source>
</evidence>
<dbReference type="SUPFAM" id="SSF50182">
    <property type="entry name" value="Sm-like ribonucleoproteins"/>
    <property type="match status" value="1"/>
</dbReference>
<keyword evidence="8" id="KW-1185">Reference proteome</keyword>
<dbReference type="SUPFAM" id="SSF51206">
    <property type="entry name" value="cAMP-binding domain-like"/>
    <property type="match status" value="1"/>
</dbReference>
<dbReference type="InterPro" id="IPR010920">
    <property type="entry name" value="LSM_dom_sf"/>
</dbReference>
<dbReference type="InterPro" id="IPR014710">
    <property type="entry name" value="RmlC-like_jellyroll"/>
</dbReference>
<proteinExistence type="predicted"/>
<feature type="domain" description="Cyclic nucleotide-binding" evidence="6">
    <location>
        <begin position="346"/>
        <end position="444"/>
    </location>
</feature>
<dbReference type="RefSeq" id="WP_211695838.1">
    <property type="nucleotide sequence ID" value="NZ_CP046600.1"/>
</dbReference>
<dbReference type="AlphaFoldDB" id="A0A975JYX5"/>
<evidence type="ECO:0000313" key="7">
    <source>
        <dbReference type="EMBL" id="QUR68267.1"/>
    </source>
</evidence>
<accession>A0A975JYX5</accession>
<dbReference type="EMBL" id="CP046600">
    <property type="protein sequence ID" value="QUR68267.1"/>
    <property type="molecule type" value="Genomic_DNA"/>
</dbReference>
<dbReference type="Pfam" id="PF00924">
    <property type="entry name" value="MS_channel_2nd"/>
    <property type="match status" value="1"/>
</dbReference>
<dbReference type="GO" id="GO:0055085">
    <property type="term" value="P:transmembrane transport"/>
    <property type="evidence" value="ECO:0007669"/>
    <property type="project" value="InterPro"/>
</dbReference>
<name>A0A975JYX5_9MYCO</name>
<dbReference type="PANTHER" id="PTHR30566:SF25">
    <property type="entry name" value="INNER MEMBRANE PROTEIN"/>
    <property type="match status" value="1"/>
</dbReference>
<feature type="transmembrane region" description="Helical" evidence="5">
    <location>
        <begin position="6"/>
        <end position="26"/>
    </location>
</feature>